<dbReference type="InterPro" id="IPR052155">
    <property type="entry name" value="Biofilm_reg_signaling"/>
</dbReference>
<dbReference type="SMART" id="SM00052">
    <property type="entry name" value="EAL"/>
    <property type="match status" value="1"/>
</dbReference>
<dbReference type="RefSeq" id="WP_228344580.1">
    <property type="nucleotide sequence ID" value="NZ_CP046056.1"/>
</dbReference>
<feature type="domain" description="GGDEF" evidence="5">
    <location>
        <begin position="338"/>
        <end position="472"/>
    </location>
</feature>
<sequence>MPENFADNSIPANLPIVRYNQFLEMLLSGRPLESLLHELVLLIQEKQPECTASIMLISDDGKHLHIGASTDLPDYFLSAIDGIDVRDGVGSCGTAAARAQLVIVEDIQHDPRWSPYRGLAQQAGLRACWSQPIMNANGKVLGTFGLYYREVRFPSGRDLLLIHEAARLAQASIEFRRAENHRVLSETITQHLPLGLMITDADFNMLDVNPAFCAITGFKAEELLGKKPNILVQDLKLLRQFGTILQRLPAQKSWTTEIPVQRRNGERFNAELCFSAVRNEHNQVERCIGLISDITDRKRSEETIQYQANYDLLTSLPNRNLFYSRLNWMLEQCRRKDCHFSVMLMDLDYFKEINDTMGHDAGDELLAKIGARLQNAIGSKDTVARLGGDEFGFLIAGTHDREALENIAIRLHGTVGESLCIRQMRDLKMSSSLGISRFPEDGNTLEGLLKAAEQALYSAKNAGRDGFAFFTPAMHEEAETQAMLHQEMRFAVSDNQLELHYQPIKHLDSGNITHVEALIRWHNPQRGLVRPDLFIPLAEKTGLIREIGHWVREEALAMINRMQQYGIQLSVAVNISTAEFYDRELAQKIVQQVQDAGVPRGSLMVEITESLLIRNQQETLNFLQTLQAAGIRVALDDFGTGFSSLSYLAAFPADKLKIDRSFVHQMSSDSRKQALVDTIITLGHSLNMTIIAEGVEEEADEILLRARACDSIQGYFLARPMTETMLLNFLLDYPDDIREPARHNPLPVTPSAT</sequence>
<gene>
    <name evidence="6" type="ORF">GJQ55_08605</name>
</gene>
<evidence type="ECO:0000259" key="2">
    <source>
        <dbReference type="PROSITE" id="PS50112"/>
    </source>
</evidence>
<feature type="domain" description="PAS" evidence="2">
    <location>
        <begin position="180"/>
        <end position="226"/>
    </location>
</feature>
<dbReference type="AlphaFoldDB" id="A0A9X7YPB6"/>
<dbReference type="GO" id="GO:0003824">
    <property type="term" value="F:catalytic activity"/>
    <property type="evidence" value="ECO:0007669"/>
    <property type="project" value="UniProtKB-ARBA"/>
</dbReference>
<dbReference type="Pfam" id="PF13426">
    <property type="entry name" value="PAS_9"/>
    <property type="match status" value="1"/>
</dbReference>
<dbReference type="SMART" id="SM00091">
    <property type="entry name" value="PAS"/>
    <property type="match status" value="1"/>
</dbReference>
<evidence type="ECO:0000259" key="5">
    <source>
        <dbReference type="PROSITE" id="PS50887"/>
    </source>
</evidence>
<proteinExistence type="predicted"/>
<dbReference type="InterPro" id="IPR001633">
    <property type="entry name" value="EAL_dom"/>
</dbReference>
<feature type="domain" description="PAC" evidence="3">
    <location>
        <begin position="254"/>
        <end position="306"/>
    </location>
</feature>
<dbReference type="InterPro" id="IPR001610">
    <property type="entry name" value="PAC"/>
</dbReference>
<dbReference type="Gene3D" id="3.30.450.40">
    <property type="match status" value="1"/>
</dbReference>
<comment type="cofactor">
    <cofactor evidence="1">
        <name>Mg(2+)</name>
        <dbReference type="ChEBI" id="CHEBI:18420"/>
    </cofactor>
</comment>
<dbReference type="InterPro" id="IPR035965">
    <property type="entry name" value="PAS-like_dom_sf"/>
</dbReference>
<dbReference type="InterPro" id="IPR003018">
    <property type="entry name" value="GAF"/>
</dbReference>
<dbReference type="InterPro" id="IPR029787">
    <property type="entry name" value="Nucleotide_cyclase"/>
</dbReference>
<dbReference type="PANTHER" id="PTHR44757:SF2">
    <property type="entry name" value="BIOFILM ARCHITECTURE MAINTENANCE PROTEIN MBAA"/>
    <property type="match status" value="1"/>
</dbReference>
<feature type="domain" description="EAL" evidence="4">
    <location>
        <begin position="481"/>
        <end position="734"/>
    </location>
</feature>
<dbReference type="InterPro" id="IPR000700">
    <property type="entry name" value="PAS-assoc_C"/>
</dbReference>
<dbReference type="InterPro" id="IPR035919">
    <property type="entry name" value="EAL_sf"/>
</dbReference>
<dbReference type="PROSITE" id="PS50883">
    <property type="entry name" value="EAL"/>
    <property type="match status" value="1"/>
</dbReference>
<dbReference type="Proteomes" id="UP000596074">
    <property type="component" value="Chromosome"/>
</dbReference>
<dbReference type="InterPro" id="IPR000160">
    <property type="entry name" value="GGDEF_dom"/>
</dbReference>
<dbReference type="Gene3D" id="3.30.70.270">
    <property type="match status" value="1"/>
</dbReference>
<dbReference type="CDD" id="cd00130">
    <property type="entry name" value="PAS"/>
    <property type="match status" value="1"/>
</dbReference>
<evidence type="ECO:0000259" key="3">
    <source>
        <dbReference type="PROSITE" id="PS50113"/>
    </source>
</evidence>
<dbReference type="Gene3D" id="3.20.20.450">
    <property type="entry name" value="EAL domain"/>
    <property type="match status" value="1"/>
</dbReference>
<accession>A0A9X7YPB6</accession>
<dbReference type="CDD" id="cd01949">
    <property type="entry name" value="GGDEF"/>
    <property type="match status" value="1"/>
</dbReference>
<evidence type="ECO:0000259" key="4">
    <source>
        <dbReference type="PROSITE" id="PS50883"/>
    </source>
</evidence>
<dbReference type="InterPro" id="IPR029016">
    <property type="entry name" value="GAF-like_dom_sf"/>
</dbReference>
<dbReference type="SMART" id="SM00065">
    <property type="entry name" value="GAF"/>
    <property type="match status" value="1"/>
</dbReference>
<name>A0A9X7YPB6_9GAMM</name>
<dbReference type="PROSITE" id="PS50887">
    <property type="entry name" value="GGDEF"/>
    <property type="match status" value="1"/>
</dbReference>
<dbReference type="InterPro" id="IPR043128">
    <property type="entry name" value="Rev_trsase/Diguanyl_cyclase"/>
</dbReference>
<dbReference type="FunFam" id="3.30.70.270:FF:000001">
    <property type="entry name" value="Diguanylate cyclase domain protein"/>
    <property type="match status" value="1"/>
</dbReference>
<dbReference type="InterPro" id="IPR012226">
    <property type="entry name" value="Diguanyl_cyclase/Pdiesterase"/>
</dbReference>
<dbReference type="SUPFAM" id="SSF55781">
    <property type="entry name" value="GAF domain-like"/>
    <property type="match status" value="1"/>
</dbReference>
<dbReference type="NCBIfam" id="TIGR00229">
    <property type="entry name" value="sensory_box"/>
    <property type="match status" value="1"/>
</dbReference>
<dbReference type="NCBIfam" id="TIGR00254">
    <property type="entry name" value="GGDEF"/>
    <property type="match status" value="1"/>
</dbReference>
<dbReference type="EMBL" id="CP046056">
    <property type="protein sequence ID" value="QQD24524.1"/>
    <property type="molecule type" value="Genomic_DNA"/>
</dbReference>
<keyword evidence="7" id="KW-1185">Reference proteome</keyword>
<dbReference type="PROSITE" id="PS50113">
    <property type="entry name" value="PAC"/>
    <property type="match status" value="1"/>
</dbReference>
<dbReference type="SUPFAM" id="SSF55785">
    <property type="entry name" value="PYP-like sensor domain (PAS domain)"/>
    <property type="match status" value="1"/>
</dbReference>
<dbReference type="KEGG" id="vcw:GJQ55_08605"/>
<dbReference type="SUPFAM" id="SSF141868">
    <property type="entry name" value="EAL domain-like"/>
    <property type="match status" value="1"/>
</dbReference>
<protein>
    <submittedName>
        <fullName evidence="6">EAL domain-containing protein</fullName>
    </submittedName>
</protein>
<dbReference type="Gene3D" id="3.30.450.20">
    <property type="entry name" value="PAS domain"/>
    <property type="match status" value="1"/>
</dbReference>
<dbReference type="PIRSF" id="PIRSF005925">
    <property type="entry name" value="Dos"/>
    <property type="match status" value="1"/>
</dbReference>
<dbReference type="PANTHER" id="PTHR44757">
    <property type="entry name" value="DIGUANYLATE CYCLASE DGCP"/>
    <property type="match status" value="1"/>
</dbReference>
<dbReference type="SMART" id="SM00267">
    <property type="entry name" value="GGDEF"/>
    <property type="match status" value="1"/>
</dbReference>
<dbReference type="Pfam" id="PF00563">
    <property type="entry name" value="EAL"/>
    <property type="match status" value="1"/>
</dbReference>
<evidence type="ECO:0000313" key="6">
    <source>
        <dbReference type="EMBL" id="QQD24524.1"/>
    </source>
</evidence>
<evidence type="ECO:0000313" key="7">
    <source>
        <dbReference type="Proteomes" id="UP000596074"/>
    </source>
</evidence>
<dbReference type="Pfam" id="PF00990">
    <property type="entry name" value="GGDEF"/>
    <property type="match status" value="1"/>
</dbReference>
<dbReference type="SMART" id="SM00086">
    <property type="entry name" value="PAC"/>
    <property type="match status" value="1"/>
</dbReference>
<dbReference type="PROSITE" id="PS50112">
    <property type="entry name" value="PAS"/>
    <property type="match status" value="1"/>
</dbReference>
<dbReference type="SUPFAM" id="SSF55073">
    <property type="entry name" value="Nucleotide cyclase"/>
    <property type="match status" value="1"/>
</dbReference>
<organism evidence="6 7">
    <name type="scientific">Venatoribacter cucullus</name>
    <dbReference type="NCBI Taxonomy" id="2661630"/>
    <lineage>
        <taxon>Bacteria</taxon>
        <taxon>Pseudomonadati</taxon>
        <taxon>Pseudomonadota</taxon>
        <taxon>Gammaproteobacteria</taxon>
        <taxon>Oceanospirillales</taxon>
        <taxon>Oceanospirillaceae</taxon>
        <taxon>Venatoribacter</taxon>
    </lineage>
</organism>
<reference evidence="6 7" key="1">
    <citation type="submission" date="2019-11" db="EMBL/GenBank/DDBJ databases">
        <title>Venatorbacter sp. nov. a predator of Campylobacter and other Gram-negative bacteria.</title>
        <authorList>
            <person name="Saeedi A."/>
            <person name="Cummings N.J."/>
            <person name="Connerton I.F."/>
            <person name="Connerton P.L."/>
        </authorList>
    </citation>
    <scope>NUCLEOTIDE SEQUENCE [LARGE SCALE GENOMIC DNA]</scope>
    <source>
        <strain evidence="6">XL5</strain>
    </source>
</reference>
<dbReference type="InterPro" id="IPR000014">
    <property type="entry name" value="PAS"/>
</dbReference>
<evidence type="ECO:0000256" key="1">
    <source>
        <dbReference type="ARBA" id="ARBA00001946"/>
    </source>
</evidence>
<dbReference type="CDD" id="cd01948">
    <property type="entry name" value="EAL"/>
    <property type="match status" value="1"/>
</dbReference>
<dbReference type="Pfam" id="PF13185">
    <property type="entry name" value="GAF_2"/>
    <property type="match status" value="1"/>
</dbReference>